<dbReference type="Proteomes" id="UP000799779">
    <property type="component" value="Unassembled WGS sequence"/>
</dbReference>
<feature type="transmembrane region" description="Helical" evidence="2">
    <location>
        <begin position="6"/>
        <end position="33"/>
    </location>
</feature>
<keyword evidence="2" id="KW-0812">Transmembrane</keyword>
<keyword evidence="4" id="KW-1185">Reference proteome</keyword>
<feature type="compositionally biased region" description="Basic and acidic residues" evidence="1">
    <location>
        <begin position="127"/>
        <end position="143"/>
    </location>
</feature>
<accession>A0A6A5W7Q8</accession>
<reference evidence="3" key="1">
    <citation type="journal article" date="2020" name="Stud. Mycol.">
        <title>101 Dothideomycetes genomes: a test case for predicting lifestyles and emergence of pathogens.</title>
        <authorList>
            <person name="Haridas S."/>
            <person name="Albert R."/>
            <person name="Binder M."/>
            <person name="Bloem J."/>
            <person name="Labutti K."/>
            <person name="Salamov A."/>
            <person name="Andreopoulos B."/>
            <person name="Baker S."/>
            <person name="Barry K."/>
            <person name="Bills G."/>
            <person name="Bluhm B."/>
            <person name="Cannon C."/>
            <person name="Castanera R."/>
            <person name="Culley D."/>
            <person name="Daum C."/>
            <person name="Ezra D."/>
            <person name="Gonzalez J."/>
            <person name="Henrissat B."/>
            <person name="Kuo A."/>
            <person name="Liang C."/>
            <person name="Lipzen A."/>
            <person name="Lutzoni F."/>
            <person name="Magnuson J."/>
            <person name="Mondo S."/>
            <person name="Nolan M."/>
            <person name="Ohm R."/>
            <person name="Pangilinan J."/>
            <person name="Park H.-J."/>
            <person name="Ramirez L."/>
            <person name="Alfaro M."/>
            <person name="Sun H."/>
            <person name="Tritt A."/>
            <person name="Yoshinaga Y."/>
            <person name="Zwiers L.-H."/>
            <person name="Turgeon B."/>
            <person name="Goodwin S."/>
            <person name="Spatafora J."/>
            <person name="Crous P."/>
            <person name="Grigoriev I."/>
        </authorList>
    </citation>
    <scope>NUCLEOTIDE SEQUENCE</scope>
    <source>
        <strain evidence="3">CBS 123094</strain>
    </source>
</reference>
<evidence type="ECO:0000256" key="2">
    <source>
        <dbReference type="SAM" id="Phobius"/>
    </source>
</evidence>
<evidence type="ECO:0000313" key="3">
    <source>
        <dbReference type="EMBL" id="KAF1997802.1"/>
    </source>
</evidence>
<gene>
    <name evidence="3" type="ORF">P154DRAFT_524529</name>
</gene>
<keyword evidence="2" id="KW-1133">Transmembrane helix</keyword>
<dbReference type="AlphaFoldDB" id="A0A6A5W7Q8"/>
<dbReference type="EMBL" id="ML977609">
    <property type="protein sequence ID" value="KAF1997802.1"/>
    <property type="molecule type" value="Genomic_DNA"/>
</dbReference>
<protein>
    <submittedName>
        <fullName evidence="3">Uncharacterized protein</fullName>
    </submittedName>
</protein>
<evidence type="ECO:0000313" key="4">
    <source>
        <dbReference type="Proteomes" id="UP000799779"/>
    </source>
</evidence>
<evidence type="ECO:0000256" key="1">
    <source>
        <dbReference type="SAM" id="MobiDB-lite"/>
    </source>
</evidence>
<proteinExistence type="predicted"/>
<feature type="region of interest" description="Disordered" evidence="1">
    <location>
        <begin position="88"/>
        <end position="143"/>
    </location>
</feature>
<organism evidence="3 4">
    <name type="scientific">Amniculicola lignicola CBS 123094</name>
    <dbReference type="NCBI Taxonomy" id="1392246"/>
    <lineage>
        <taxon>Eukaryota</taxon>
        <taxon>Fungi</taxon>
        <taxon>Dikarya</taxon>
        <taxon>Ascomycota</taxon>
        <taxon>Pezizomycotina</taxon>
        <taxon>Dothideomycetes</taxon>
        <taxon>Pleosporomycetidae</taxon>
        <taxon>Pleosporales</taxon>
        <taxon>Amniculicolaceae</taxon>
        <taxon>Amniculicola</taxon>
    </lineage>
</organism>
<sequence length="171" mass="19017">MALDVAAIIAIVLLSTGALILICFILFRLYAFWAKKQITHRKRSPESFLFSPHTRFGKLFTAYHTKDSESATDQPNNMTDIELGTLRQFYPPEPANGSGGNPQSAETPDVPATPREPAQARLHKMGQHREFWKNRDAGKEEDARKANIGGRVMVFDSHAPKGQGWSAVGRP</sequence>
<name>A0A6A5W7Q8_9PLEO</name>
<keyword evidence="2" id="KW-0472">Membrane</keyword>